<dbReference type="SUPFAM" id="SSF49899">
    <property type="entry name" value="Concanavalin A-like lectins/glucanases"/>
    <property type="match status" value="1"/>
</dbReference>
<feature type="domain" description="Glycosyl hydrolase family 32 C-terminal" evidence="7">
    <location>
        <begin position="363"/>
        <end position="455"/>
    </location>
</feature>
<evidence type="ECO:0000259" key="7">
    <source>
        <dbReference type="Pfam" id="PF08244"/>
    </source>
</evidence>
<dbReference type="NCBIfam" id="TIGR01322">
    <property type="entry name" value="scrB_fam"/>
    <property type="match status" value="1"/>
</dbReference>
<proteinExistence type="inferred from homology"/>
<comment type="function">
    <text evidence="5">Enables the bacterium to metabolize sucrose as a sole carbon source.</text>
</comment>
<evidence type="ECO:0000256" key="4">
    <source>
        <dbReference type="RuleBase" id="RU362110"/>
    </source>
</evidence>
<dbReference type="GO" id="GO:0004564">
    <property type="term" value="F:beta-fructofuranosidase activity"/>
    <property type="evidence" value="ECO:0007669"/>
    <property type="project" value="UniProtKB-EC"/>
</dbReference>
<accession>A0A2T3JRC5</accession>
<dbReference type="Proteomes" id="UP000240987">
    <property type="component" value="Unassembled WGS sequence"/>
</dbReference>
<comment type="pathway">
    <text evidence="5">Glycan biosynthesis; sucrose metabolism.</text>
</comment>
<keyword evidence="2 4" id="KW-0378">Hydrolase</keyword>
<dbReference type="InterPro" id="IPR013320">
    <property type="entry name" value="ConA-like_dom_sf"/>
</dbReference>
<evidence type="ECO:0000256" key="5">
    <source>
        <dbReference type="RuleBase" id="RU365015"/>
    </source>
</evidence>
<dbReference type="GO" id="GO:0005737">
    <property type="term" value="C:cytoplasm"/>
    <property type="evidence" value="ECO:0007669"/>
    <property type="project" value="UniProtKB-SubCell"/>
</dbReference>
<dbReference type="InterPro" id="IPR051214">
    <property type="entry name" value="GH32_Enzymes"/>
</dbReference>
<evidence type="ECO:0000313" key="9">
    <source>
        <dbReference type="Proteomes" id="UP000240987"/>
    </source>
</evidence>
<keyword evidence="3 4" id="KW-0326">Glycosidase</keyword>
<dbReference type="SUPFAM" id="SSF75005">
    <property type="entry name" value="Arabinanase/levansucrase/invertase"/>
    <property type="match status" value="1"/>
</dbReference>
<dbReference type="SMART" id="SM00640">
    <property type="entry name" value="Glyco_32"/>
    <property type="match status" value="1"/>
</dbReference>
<keyword evidence="5" id="KW-0963">Cytoplasm</keyword>
<keyword evidence="9" id="KW-1185">Reference proteome</keyword>
<dbReference type="InterPro" id="IPR018053">
    <property type="entry name" value="Glyco_hydro_32_AS"/>
</dbReference>
<dbReference type="PANTHER" id="PTHR43101">
    <property type="entry name" value="BETA-FRUCTOSIDASE"/>
    <property type="match status" value="1"/>
</dbReference>
<dbReference type="InterPro" id="IPR001362">
    <property type="entry name" value="Glyco_hydro_32"/>
</dbReference>
<organism evidence="8 9">
    <name type="scientific">Photobacterium frigidiphilum</name>
    <dbReference type="NCBI Taxonomy" id="264736"/>
    <lineage>
        <taxon>Bacteria</taxon>
        <taxon>Pseudomonadati</taxon>
        <taxon>Pseudomonadota</taxon>
        <taxon>Gammaproteobacteria</taxon>
        <taxon>Vibrionales</taxon>
        <taxon>Vibrionaceae</taxon>
        <taxon>Photobacterium</taxon>
    </lineage>
</organism>
<dbReference type="InterPro" id="IPR013189">
    <property type="entry name" value="Glyco_hydro_32_C"/>
</dbReference>
<comment type="catalytic activity">
    <reaction evidence="4">
        <text>Hydrolysis of terminal non-reducing beta-D-fructofuranoside residues in beta-D-fructofuranosides.</text>
        <dbReference type="EC" id="3.2.1.26"/>
    </reaction>
</comment>
<protein>
    <recommendedName>
        <fullName evidence="4">Sucrose-6-phosphate hydrolase</fullName>
        <ecNumber evidence="4">3.2.1.26</ecNumber>
    </recommendedName>
    <alternativeName>
        <fullName evidence="5">Invertase</fullName>
    </alternativeName>
</protein>
<dbReference type="PROSITE" id="PS00609">
    <property type="entry name" value="GLYCOSYL_HYDROL_F32"/>
    <property type="match status" value="1"/>
</dbReference>
<dbReference type="Pfam" id="PF08244">
    <property type="entry name" value="Glyco_hydro_32C"/>
    <property type="match status" value="1"/>
</dbReference>
<keyword evidence="5" id="KW-0119">Carbohydrate metabolism</keyword>
<comment type="caution">
    <text evidence="8">The sequence shown here is derived from an EMBL/GenBank/DDBJ whole genome shotgun (WGS) entry which is preliminary data.</text>
</comment>
<evidence type="ECO:0000256" key="1">
    <source>
        <dbReference type="ARBA" id="ARBA00009902"/>
    </source>
</evidence>
<evidence type="ECO:0000313" key="8">
    <source>
        <dbReference type="EMBL" id="PSU51629.1"/>
    </source>
</evidence>
<dbReference type="CDD" id="cd18623">
    <property type="entry name" value="GH32_ScrB-like"/>
    <property type="match status" value="1"/>
</dbReference>
<dbReference type="InterPro" id="IPR013148">
    <property type="entry name" value="Glyco_hydro_32_N"/>
</dbReference>
<evidence type="ECO:0000256" key="3">
    <source>
        <dbReference type="ARBA" id="ARBA00023295"/>
    </source>
</evidence>
<dbReference type="EMBL" id="PYMJ01000001">
    <property type="protein sequence ID" value="PSU51629.1"/>
    <property type="molecule type" value="Genomic_DNA"/>
</dbReference>
<dbReference type="PANTHER" id="PTHR43101:SF1">
    <property type="entry name" value="BETA-FRUCTOSIDASE"/>
    <property type="match status" value="1"/>
</dbReference>
<dbReference type="InterPro" id="IPR023296">
    <property type="entry name" value="Glyco_hydro_beta-prop_sf"/>
</dbReference>
<reference evidence="8 9" key="1">
    <citation type="submission" date="2018-01" db="EMBL/GenBank/DDBJ databases">
        <title>Whole genome sequencing of Histamine producing bacteria.</title>
        <authorList>
            <person name="Butler K."/>
        </authorList>
    </citation>
    <scope>NUCLEOTIDE SEQUENCE [LARGE SCALE GENOMIC DNA]</scope>
    <source>
        <strain evidence="8 9">JCM 12947</strain>
    </source>
</reference>
<dbReference type="UniPathway" id="UPA00238"/>
<dbReference type="Pfam" id="PF00251">
    <property type="entry name" value="Glyco_hydro_32N"/>
    <property type="match status" value="1"/>
</dbReference>
<dbReference type="Gene3D" id="2.60.120.560">
    <property type="entry name" value="Exo-inulinase, domain 1"/>
    <property type="match status" value="1"/>
</dbReference>
<feature type="domain" description="Glycosyl hydrolase family 32 N-terminal" evidence="6">
    <location>
        <begin position="43"/>
        <end position="341"/>
    </location>
</feature>
<comment type="similarity">
    <text evidence="1 4">Belongs to the glycosyl hydrolase 32 family.</text>
</comment>
<sequence length="484" mass="55850">MAREAKKNWTVGQRYRRLEDISHTQITEMMEKRSLDNGYPNYHIAPAFGLLNDPNGLCYFNSEHHIFYQWTPVGPVHGMKYWYHLSTKDFIHFTDHGAAIHPDQDHDSHGVYSGGAIVENDKALLFFTGNKRDENWKRIPTQCYATMNTAGEIEKKGIIIENDHYTEHFRDPKVWKQGDDYYMVVGAQTQDLKGAMILYHSQDLSKWEHKGPIKTTHNDFGYMWECPDFFELDGQAVMLFSPQGVSSSNPYDFKNVFSVTYLVGDRVNFSSMELEGEQSIRQPDYGFDFYAPQTYVDDKGRRILYAWVGLPEIDTPSVKHEWAGMLSLPRELRIENGFMVQKALEELEALRGEAIEFTGTLQQPSNSFYLSLDIDIVEFSIELGNSVGDKIEFKVTEDEFTLDRSQMSEIYAEEFGLTRKAPRLSLTQQIEVYVDQSVIEIFINGGKHTMTSRFFIDDLSYLKVSTSLKSTYYPMKSLSGFNLK</sequence>
<dbReference type="EC" id="3.2.1.26" evidence="4"/>
<dbReference type="RefSeq" id="WP_107241072.1">
    <property type="nucleotide sequence ID" value="NZ_PYMJ01000001.1"/>
</dbReference>
<dbReference type="Gene3D" id="2.115.10.20">
    <property type="entry name" value="Glycosyl hydrolase domain, family 43"/>
    <property type="match status" value="1"/>
</dbReference>
<dbReference type="AlphaFoldDB" id="A0A2T3JRC5"/>
<evidence type="ECO:0000256" key="2">
    <source>
        <dbReference type="ARBA" id="ARBA00022801"/>
    </source>
</evidence>
<name>A0A2T3JRC5_9GAMM</name>
<gene>
    <name evidence="8" type="ORF">C9J12_01395</name>
</gene>
<evidence type="ECO:0000259" key="6">
    <source>
        <dbReference type="Pfam" id="PF00251"/>
    </source>
</evidence>
<dbReference type="InterPro" id="IPR006232">
    <property type="entry name" value="Suc6P_hydrolase"/>
</dbReference>
<dbReference type="GO" id="GO:0005985">
    <property type="term" value="P:sucrose metabolic process"/>
    <property type="evidence" value="ECO:0007669"/>
    <property type="project" value="UniProtKB-UniPathway"/>
</dbReference>
<comment type="subcellular location">
    <subcellularLocation>
        <location evidence="5">Cytoplasm</location>
    </subcellularLocation>
</comment>
<dbReference type="OrthoDB" id="9801455at2"/>